<feature type="domain" description="Rubredoxin-like" evidence="3">
    <location>
        <begin position="141"/>
        <end position="183"/>
    </location>
</feature>
<dbReference type="Gene3D" id="2.20.28.10">
    <property type="match status" value="1"/>
</dbReference>
<evidence type="ECO:0000259" key="3">
    <source>
        <dbReference type="PROSITE" id="PS50903"/>
    </source>
</evidence>
<sequence>MTFIVPTNWHRRSARWTLRKECTLGSVCRHRRLVRSAILRQRAYWQASASPSEEPETEAARAAGNSEADAGGNSPTSKRAAEPRADGDSAVTGGRSPSPRPVQPREQQPPIGPRRQKPKEDEFEEVGSAEVDLSKEYKIWPGSWICVDCGWEYAQDAETPLELQPETFRCPQCGARKRRFAKKAGKVIQVTKDTSNVPILVMSALGMVAVVAFGIWAANKL</sequence>
<keyword evidence="2" id="KW-0472">Membrane</keyword>
<comment type="caution">
    <text evidence="4">The sequence shown here is derived from an EMBL/GenBank/DDBJ whole genome shotgun (WGS) entry which is preliminary data.</text>
</comment>
<dbReference type="GO" id="GO:0005506">
    <property type="term" value="F:iron ion binding"/>
    <property type="evidence" value="ECO:0007669"/>
    <property type="project" value="InterPro"/>
</dbReference>
<protein>
    <recommendedName>
        <fullName evidence="3">Rubredoxin-like domain-containing protein</fullName>
    </recommendedName>
</protein>
<feature type="region of interest" description="Disordered" evidence="1">
    <location>
        <begin position="44"/>
        <end position="127"/>
    </location>
</feature>
<gene>
    <name evidence="4" type="ORF">CDCA_CDCA12G3374</name>
</gene>
<keyword evidence="2" id="KW-0812">Transmembrane</keyword>
<name>A0AAV9IZ50_CYACA</name>
<feature type="transmembrane region" description="Helical" evidence="2">
    <location>
        <begin position="197"/>
        <end position="218"/>
    </location>
</feature>
<keyword evidence="5" id="KW-1185">Reference proteome</keyword>
<dbReference type="Proteomes" id="UP001301350">
    <property type="component" value="Unassembled WGS sequence"/>
</dbReference>
<evidence type="ECO:0000313" key="5">
    <source>
        <dbReference type="Proteomes" id="UP001301350"/>
    </source>
</evidence>
<evidence type="ECO:0000313" key="4">
    <source>
        <dbReference type="EMBL" id="KAK4537349.1"/>
    </source>
</evidence>
<dbReference type="AlphaFoldDB" id="A0AAV9IZ50"/>
<dbReference type="SUPFAM" id="SSF57802">
    <property type="entry name" value="Rubredoxin-like"/>
    <property type="match status" value="1"/>
</dbReference>
<proteinExistence type="predicted"/>
<dbReference type="InterPro" id="IPR024934">
    <property type="entry name" value="Rubredoxin-like_dom"/>
</dbReference>
<evidence type="ECO:0000256" key="2">
    <source>
        <dbReference type="SAM" id="Phobius"/>
    </source>
</evidence>
<keyword evidence="2" id="KW-1133">Transmembrane helix</keyword>
<evidence type="ECO:0000256" key="1">
    <source>
        <dbReference type="SAM" id="MobiDB-lite"/>
    </source>
</evidence>
<accession>A0AAV9IZ50</accession>
<reference evidence="4 5" key="1">
    <citation type="submission" date="2022-07" db="EMBL/GenBank/DDBJ databases">
        <title>Genome-wide signatures of adaptation to extreme environments.</title>
        <authorList>
            <person name="Cho C.H."/>
            <person name="Yoon H.S."/>
        </authorList>
    </citation>
    <scope>NUCLEOTIDE SEQUENCE [LARGE SCALE GENOMIC DNA]</scope>
    <source>
        <strain evidence="4 5">DBV 063 E5</strain>
    </source>
</reference>
<organism evidence="4 5">
    <name type="scientific">Cyanidium caldarium</name>
    <name type="common">Red alga</name>
    <dbReference type="NCBI Taxonomy" id="2771"/>
    <lineage>
        <taxon>Eukaryota</taxon>
        <taxon>Rhodophyta</taxon>
        <taxon>Bangiophyceae</taxon>
        <taxon>Cyanidiales</taxon>
        <taxon>Cyanidiaceae</taxon>
        <taxon>Cyanidium</taxon>
    </lineage>
</organism>
<dbReference type="PANTHER" id="PTHR48136:SF1">
    <property type="entry name" value="RUBREDOXIN-LIKE SUPERFAMILY PROTEIN"/>
    <property type="match status" value="1"/>
</dbReference>
<dbReference type="PROSITE" id="PS50903">
    <property type="entry name" value="RUBREDOXIN_LIKE"/>
    <property type="match status" value="1"/>
</dbReference>
<dbReference type="PANTHER" id="PTHR48136">
    <property type="entry name" value="RUBREDOXIN-LIKE SUPERFAMILY PROTEIN"/>
    <property type="match status" value="1"/>
</dbReference>
<dbReference type="EMBL" id="JANCYW010000012">
    <property type="protein sequence ID" value="KAK4537349.1"/>
    <property type="molecule type" value="Genomic_DNA"/>
</dbReference>